<dbReference type="RefSeq" id="WP_320003725.1">
    <property type="nucleotide sequence ID" value="NZ_JAUHJS010000003.1"/>
</dbReference>
<evidence type="ECO:0000313" key="3">
    <source>
        <dbReference type="Proteomes" id="UP001168552"/>
    </source>
</evidence>
<organism evidence="2 3">
    <name type="scientific">Shiella aurantiaca</name>
    <dbReference type="NCBI Taxonomy" id="3058365"/>
    <lineage>
        <taxon>Bacteria</taxon>
        <taxon>Pseudomonadati</taxon>
        <taxon>Bacteroidota</taxon>
        <taxon>Cytophagia</taxon>
        <taxon>Cytophagales</taxon>
        <taxon>Shiellaceae</taxon>
        <taxon>Shiella</taxon>
    </lineage>
</organism>
<dbReference type="EMBL" id="JAUHJS010000003">
    <property type="protein sequence ID" value="MDN4165199.1"/>
    <property type="molecule type" value="Genomic_DNA"/>
</dbReference>
<comment type="caution">
    <text evidence="2">The sequence shown here is derived from an EMBL/GenBank/DDBJ whole genome shotgun (WGS) entry which is preliminary data.</text>
</comment>
<accession>A0ABT8F4A5</accession>
<evidence type="ECO:0000256" key="1">
    <source>
        <dbReference type="SAM" id="SignalP"/>
    </source>
</evidence>
<name>A0ABT8F4A5_9BACT</name>
<dbReference type="Proteomes" id="UP001168552">
    <property type="component" value="Unassembled WGS sequence"/>
</dbReference>
<protein>
    <submittedName>
        <fullName evidence="2">Uncharacterized protein</fullName>
    </submittedName>
</protein>
<proteinExistence type="predicted"/>
<reference evidence="2" key="1">
    <citation type="submission" date="2023-06" db="EMBL/GenBank/DDBJ databases">
        <title>Cytophagales bacterium Strain LB-30, isolated from soil.</title>
        <authorList>
            <person name="Liu B."/>
        </authorList>
    </citation>
    <scope>NUCLEOTIDE SEQUENCE</scope>
    <source>
        <strain evidence="2">LB-30</strain>
    </source>
</reference>
<feature type="chain" id="PRO_5046077050" evidence="1">
    <location>
        <begin position="20"/>
        <end position="198"/>
    </location>
</feature>
<gene>
    <name evidence="2" type="ORF">QWY31_06785</name>
</gene>
<sequence>MLKYRLIVLFTLALGSAQAQFVESEKETSPQQASSEYTLPKLILRTNISGLWETLPNINLAAEYHLFSMLSTELEYARIGPWVKESFIESNDYLNPKGYRLKGALKMYLDMEEGDIDVVYIAPEVYFRSASYSRFRTFGINCPGGCEYYQYSEMNVQERTNGVSFRFGAIFLTKFGANFDFYYSMGYQRINLTYSNQP</sequence>
<keyword evidence="3" id="KW-1185">Reference proteome</keyword>
<feature type="signal peptide" evidence="1">
    <location>
        <begin position="1"/>
        <end position="19"/>
    </location>
</feature>
<evidence type="ECO:0000313" key="2">
    <source>
        <dbReference type="EMBL" id="MDN4165199.1"/>
    </source>
</evidence>
<keyword evidence="1" id="KW-0732">Signal</keyword>